<protein>
    <submittedName>
        <fullName evidence="7">Deleted in malignant brain tumors 1 -like</fullName>
    </submittedName>
</protein>
<dbReference type="GO" id="GO:0016020">
    <property type="term" value="C:membrane"/>
    <property type="evidence" value="ECO:0007669"/>
    <property type="project" value="InterPro"/>
</dbReference>
<dbReference type="InterPro" id="IPR001190">
    <property type="entry name" value="SRCR"/>
</dbReference>
<dbReference type="OrthoDB" id="536948at2759"/>
<name>A0A7D9LAG7_PARCT</name>
<keyword evidence="1" id="KW-0732">Signal</keyword>
<comment type="caution">
    <text evidence="7">The sequence shown here is derived from an EMBL/GenBank/DDBJ whole genome shotgun (WGS) entry which is preliminary data.</text>
</comment>
<dbReference type="AlphaFoldDB" id="A0A7D9LAG7"/>
<dbReference type="Gene3D" id="3.10.250.10">
    <property type="entry name" value="SRCR-like domain"/>
    <property type="match status" value="1"/>
</dbReference>
<evidence type="ECO:0000256" key="4">
    <source>
        <dbReference type="ARBA" id="ARBA00023170"/>
    </source>
</evidence>
<evidence type="ECO:0000313" key="7">
    <source>
        <dbReference type="EMBL" id="CAB4029082.1"/>
    </source>
</evidence>
<evidence type="ECO:0000313" key="8">
    <source>
        <dbReference type="Proteomes" id="UP001152795"/>
    </source>
</evidence>
<evidence type="ECO:0000256" key="1">
    <source>
        <dbReference type="ARBA" id="ARBA00022729"/>
    </source>
</evidence>
<dbReference type="SMART" id="SM00202">
    <property type="entry name" value="SR"/>
    <property type="match status" value="1"/>
</dbReference>
<dbReference type="EMBL" id="CACRXK020015929">
    <property type="protein sequence ID" value="CAB4029082.1"/>
    <property type="molecule type" value="Genomic_DNA"/>
</dbReference>
<evidence type="ECO:0000256" key="6">
    <source>
        <dbReference type="PROSITE-ProRule" id="PRU00196"/>
    </source>
</evidence>
<keyword evidence="2" id="KW-0677">Repeat</keyword>
<dbReference type="PROSITE" id="PS50287">
    <property type="entry name" value="SRCR_2"/>
    <property type="match status" value="1"/>
</dbReference>
<keyword evidence="5" id="KW-0325">Glycoprotein</keyword>
<dbReference type="SUPFAM" id="SSF56487">
    <property type="entry name" value="SRCR-like"/>
    <property type="match status" value="1"/>
</dbReference>
<reference evidence="7" key="1">
    <citation type="submission" date="2020-04" db="EMBL/GenBank/DDBJ databases">
        <authorList>
            <person name="Alioto T."/>
            <person name="Alioto T."/>
            <person name="Gomez Garrido J."/>
        </authorList>
    </citation>
    <scope>NUCLEOTIDE SEQUENCE</scope>
    <source>
        <strain evidence="7">A484AB</strain>
    </source>
</reference>
<evidence type="ECO:0000256" key="2">
    <source>
        <dbReference type="ARBA" id="ARBA00022737"/>
    </source>
</evidence>
<evidence type="ECO:0000256" key="5">
    <source>
        <dbReference type="ARBA" id="ARBA00023180"/>
    </source>
</evidence>
<keyword evidence="4" id="KW-0675">Receptor</keyword>
<gene>
    <name evidence="7" type="ORF">PACLA_8A058739</name>
</gene>
<keyword evidence="8" id="KW-1185">Reference proteome</keyword>
<keyword evidence="3 6" id="KW-1015">Disulfide bond</keyword>
<dbReference type="PANTHER" id="PTHR48071">
    <property type="entry name" value="SRCR DOMAIN-CONTAINING PROTEIN"/>
    <property type="match status" value="1"/>
</dbReference>
<organism evidence="7 8">
    <name type="scientific">Paramuricea clavata</name>
    <name type="common">Red gorgonian</name>
    <name type="synonym">Violescent sea-whip</name>
    <dbReference type="NCBI Taxonomy" id="317549"/>
    <lineage>
        <taxon>Eukaryota</taxon>
        <taxon>Metazoa</taxon>
        <taxon>Cnidaria</taxon>
        <taxon>Anthozoa</taxon>
        <taxon>Octocorallia</taxon>
        <taxon>Malacalcyonacea</taxon>
        <taxon>Plexauridae</taxon>
        <taxon>Paramuricea</taxon>
    </lineage>
</organism>
<dbReference type="FunFam" id="3.10.250.10:FF:000007">
    <property type="entry name" value="Soluble scavenger receptor cysteine-rich domain-containing protein SSC5D"/>
    <property type="match status" value="1"/>
</dbReference>
<dbReference type="Pfam" id="PF00530">
    <property type="entry name" value="SRCR"/>
    <property type="match status" value="1"/>
</dbReference>
<dbReference type="PANTHER" id="PTHR48071:SF18">
    <property type="entry name" value="DELETED IN MALIGNANT BRAIN TUMORS 1 PROTEIN-RELATED"/>
    <property type="match status" value="1"/>
</dbReference>
<dbReference type="Proteomes" id="UP001152795">
    <property type="component" value="Unassembled WGS sequence"/>
</dbReference>
<feature type="disulfide bond" evidence="6">
    <location>
        <begin position="76"/>
        <end position="86"/>
    </location>
</feature>
<evidence type="ECO:0000256" key="3">
    <source>
        <dbReference type="ARBA" id="ARBA00023157"/>
    </source>
</evidence>
<sequence length="89" mass="9806">MKLVNGRNSLEGRILVYFNGSWGTICDDGWDAKAASVACRELSLGSPVEPQIVNQARFESNDGYKDNLVWLSGVSCKGNENSLIRCDHE</sequence>
<proteinExistence type="predicted"/>
<comment type="caution">
    <text evidence="6">Lacks conserved residue(s) required for the propagation of feature annotation.</text>
</comment>
<feature type="non-terminal residue" evidence="7">
    <location>
        <position position="89"/>
    </location>
</feature>
<dbReference type="PRINTS" id="PR00258">
    <property type="entry name" value="SPERACTRCPTR"/>
</dbReference>
<accession>A0A7D9LAG7</accession>
<dbReference type="InterPro" id="IPR036772">
    <property type="entry name" value="SRCR-like_dom_sf"/>
</dbReference>